<dbReference type="PANTHER" id="PTHR34611:SF2">
    <property type="entry name" value="INACTIVE RECOMBINATION-PROMOTING NUCLEASE-LIKE PROTEIN RPNE-RELATED"/>
    <property type="match status" value="1"/>
</dbReference>
<sequence length="280" mass="31480">MKMGIDFFRDTILKSLGIDFQFVDSGPTELIELSIHSLYMDFTFLTTGGFYIHIEFQTTDGGEPDLRRFHAYEAIFSHKTGKKVYTYVVYSGGIRSAKTELDCGINKYSVIPIYLKDKDADQVFQRLKEKKQRKEVLTTEDFAFLSLTPLMSGSLGRKDSIKEALLLAKQSRETAAEKATAMLYALADKFLNSAELEEIKEVVAMTRLGQMIFDDGIQQGVQKGLTQGIQQGLTQGQTSKSREIVLRMLAKKQFSHEEIADLVGVSVDEVARIARISESE</sequence>
<accession>A0A6N2UY71</accession>
<dbReference type="EMBL" id="CACRST010000023">
    <property type="protein sequence ID" value="VYT22277.1"/>
    <property type="molecule type" value="Genomic_DNA"/>
</dbReference>
<organism evidence="1">
    <name type="scientific">Blautia glucerasea</name>
    <dbReference type="NCBI Taxonomy" id="536633"/>
    <lineage>
        <taxon>Bacteria</taxon>
        <taxon>Bacillati</taxon>
        <taxon>Bacillota</taxon>
        <taxon>Clostridia</taxon>
        <taxon>Lachnospirales</taxon>
        <taxon>Lachnospiraceae</taxon>
        <taxon>Blautia</taxon>
    </lineage>
</organism>
<dbReference type="InterPro" id="IPR051699">
    <property type="entry name" value="Rpn/YhgA-like_nuclease"/>
</dbReference>
<dbReference type="GO" id="GO:0006310">
    <property type="term" value="P:DNA recombination"/>
    <property type="evidence" value="ECO:0007669"/>
    <property type="project" value="TreeGrafter"/>
</dbReference>
<dbReference type="GO" id="GO:1990238">
    <property type="term" value="F:double-stranded DNA endonuclease activity"/>
    <property type="evidence" value="ECO:0007669"/>
    <property type="project" value="TreeGrafter"/>
</dbReference>
<evidence type="ECO:0000313" key="1">
    <source>
        <dbReference type="EMBL" id="VYT22277.1"/>
    </source>
</evidence>
<dbReference type="RefSeq" id="WP_156354779.1">
    <property type="nucleotide sequence ID" value="NZ_CACRST010000023.1"/>
</dbReference>
<name>A0A6N2UY71_9FIRM</name>
<proteinExistence type="predicted"/>
<dbReference type="PANTHER" id="PTHR34611">
    <property type="match status" value="1"/>
</dbReference>
<evidence type="ECO:0008006" key="2">
    <source>
        <dbReference type="Google" id="ProtNLM"/>
    </source>
</evidence>
<dbReference type="AlphaFoldDB" id="A0A6N2UY71"/>
<reference evidence="1" key="1">
    <citation type="submission" date="2019-11" db="EMBL/GenBank/DDBJ databases">
        <authorList>
            <person name="Feng L."/>
        </authorList>
    </citation>
    <scope>NUCLEOTIDE SEQUENCE</scope>
    <source>
        <strain evidence="1">BgluceraseaLFYP119</strain>
    </source>
</reference>
<gene>
    <name evidence="1" type="ORF">BGLFYP119_00006</name>
</gene>
<protein>
    <recommendedName>
        <fullName evidence="2">Flagellar assembly protein H</fullName>
    </recommendedName>
</protein>